<evidence type="ECO:0000259" key="11">
    <source>
        <dbReference type="PROSITE" id="PS50109"/>
    </source>
</evidence>
<keyword evidence="7 13" id="KW-0418">Kinase</keyword>
<keyword evidence="4" id="KW-0597">Phosphoprotein</keyword>
<keyword evidence="9" id="KW-0902">Two-component regulatory system</keyword>
<evidence type="ECO:0000256" key="7">
    <source>
        <dbReference type="ARBA" id="ARBA00022777"/>
    </source>
</evidence>
<comment type="subcellular location">
    <subcellularLocation>
        <location evidence="2">Membrane</location>
    </subcellularLocation>
</comment>
<evidence type="ECO:0000256" key="8">
    <source>
        <dbReference type="ARBA" id="ARBA00022989"/>
    </source>
</evidence>
<dbReference type="SUPFAM" id="SSF47384">
    <property type="entry name" value="Homodimeric domain of signal transducing histidine kinase"/>
    <property type="match status" value="1"/>
</dbReference>
<gene>
    <name evidence="13" type="ORF">FFWV33_11300</name>
</gene>
<feature type="transmembrane region" description="Helical" evidence="10">
    <location>
        <begin position="156"/>
        <end position="177"/>
    </location>
</feature>
<dbReference type="PROSITE" id="PS50109">
    <property type="entry name" value="HIS_KIN"/>
    <property type="match status" value="1"/>
</dbReference>
<dbReference type="CDD" id="cd00082">
    <property type="entry name" value="HisKA"/>
    <property type="match status" value="1"/>
</dbReference>
<dbReference type="InterPro" id="IPR003661">
    <property type="entry name" value="HisK_dim/P_dom"/>
</dbReference>
<dbReference type="Pfam" id="PF02518">
    <property type="entry name" value="HATPase_c"/>
    <property type="match status" value="1"/>
</dbReference>
<evidence type="ECO:0000259" key="12">
    <source>
        <dbReference type="PROSITE" id="PS50885"/>
    </source>
</evidence>
<feature type="domain" description="HAMP" evidence="12">
    <location>
        <begin position="178"/>
        <end position="231"/>
    </location>
</feature>
<feature type="transmembrane region" description="Helical" evidence="10">
    <location>
        <begin position="6"/>
        <end position="30"/>
    </location>
</feature>
<dbReference type="Pfam" id="PF00512">
    <property type="entry name" value="HisKA"/>
    <property type="match status" value="1"/>
</dbReference>
<evidence type="ECO:0000256" key="5">
    <source>
        <dbReference type="ARBA" id="ARBA00022679"/>
    </source>
</evidence>
<keyword evidence="5" id="KW-0808">Transferase</keyword>
<dbReference type="AlphaFoldDB" id="A0A2S1LEC8"/>
<evidence type="ECO:0000256" key="9">
    <source>
        <dbReference type="ARBA" id="ARBA00023012"/>
    </source>
</evidence>
<dbReference type="SUPFAM" id="SSF55874">
    <property type="entry name" value="ATPase domain of HSP90 chaperone/DNA topoisomerase II/histidine kinase"/>
    <property type="match status" value="1"/>
</dbReference>
<reference evidence="13 14" key="1">
    <citation type="submission" date="2017-04" db="EMBL/GenBank/DDBJ databases">
        <title>Compelte genome sequence of WV33.</title>
        <authorList>
            <person name="Lee P.C."/>
        </authorList>
    </citation>
    <scope>NUCLEOTIDE SEQUENCE [LARGE SCALE GENOMIC DNA]</scope>
    <source>
        <strain evidence="13 14">WV33</strain>
    </source>
</reference>
<keyword evidence="10" id="KW-0472">Membrane</keyword>
<sequence>MSLKNRISLLVSILFAILYGIACVFIFLLASNFREEEFIDRLEVKALRTLKFLSDNKTPDYELLRKLDNSSIYKLTNERTLIFDDNFGLIYSSVEGQKVNWNVSDLKYLKQNRSFFKKIGENEFYGILIDTNSKDYYVLISANDRYGNRKTIYLKYILLISYFAFTLICWLITSWMVRKAILPLSLFHKKIKNINENNLETRIESKSDKNEIDLIANEFNFMMDRIETSYKGQKEFTAHASHELRTPLSRITSQIENKIADPNISEASKNFLSVILSDVNHLTELIHSLLILSKTESNQSAEKEVIRMDEVLFNSIEKINKIYSDFKISFEIEDNDYLEQALEIRGNKSLLEIAVSNVLKNACVYSTNKQAHVVIGSDRHNLTISVYNDGKTLNSTEQLQLFQPFMRGKNANGTTGFGLGLIIVQRILGLHQAQIQYSVTEDKTNLFRIKFLF</sequence>
<evidence type="ECO:0000256" key="6">
    <source>
        <dbReference type="ARBA" id="ARBA00022692"/>
    </source>
</evidence>
<dbReference type="EMBL" id="CP020918">
    <property type="protein sequence ID" value="AWG22059.1"/>
    <property type="molecule type" value="Genomic_DNA"/>
</dbReference>
<comment type="catalytic activity">
    <reaction evidence="1">
        <text>ATP + protein L-histidine = ADP + protein N-phospho-L-histidine.</text>
        <dbReference type="EC" id="2.7.13.3"/>
    </reaction>
</comment>
<dbReference type="Gene3D" id="3.30.565.10">
    <property type="entry name" value="Histidine kinase-like ATPase, C-terminal domain"/>
    <property type="match status" value="1"/>
</dbReference>
<dbReference type="PANTHER" id="PTHR45436">
    <property type="entry name" value="SENSOR HISTIDINE KINASE YKOH"/>
    <property type="match status" value="1"/>
</dbReference>
<evidence type="ECO:0000256" key="3">
    <source>
        <dbReference type="ARBA" id="ARBA00012438"/>
    </source>
</evidence>
<dbReference type="InterPro" id="IPR003594">
    <property type="entry name" value="HATPase_dom"/>
</dbReference>
<dbReference type="InterPro" id="IPR050428">
    <property type="entry name" value="TCS_sensor_his_kinase"/>
</dbReference>
<dbReference type="CDD" id="cd06225">
    <property type="entry name" value="HAMP"/>
    <property type="match status" value="1"/>
</dbReference>
<dbReference type="OrthoDB" id="594725at2"/>
<evidence type="ECO:0000256" key="10">
    <source>
        <dbReference type="SAM" id="Phobius"/>
    </source>
</evidence>
<dbReference type="InterPro" id="IPR003660">
    <property type="entry name" value="HAMP_dom"/>
</dbReference>
<dbReference type="Gene3D" id="1.10.287.130">
    <property type="match status" value="1"/>
</dbReference>
<evidence type="ECO:0000256" key="2">
    <source>
        <dbReference type="ARBA" id="ARBA00004370"/>
    </source>
</evidence>
<dbReference type="InterPro" id="IPR036097">
    <property type="entry name" value="HisK_dim/P_sf"/>
</dbReference>
<keyword evidence="8 10" id="KW-1133">Transmembrane helix</keyword>
<proteinExistence type="predicted"/>
<keyword evidence="14" id="KW-1185">Reference proteome</keyword>
<keyword evidence="6 10" id="KW-0812">Transmembrane</keyword>
<dbReference type="SUPFAM" id="SSF158472">
    <property type="entry name" value="HAMP domain-like"/>
    <property type="match status" value="1"/>
</dbReference>
<feature type="domain" description="Histidine kinase" evidence="11">
    <location>
        <begin position="239"/>
        <end position="453"/>
    </location>
</feature>
<dbReference type="Gene3D" id="6.10.340.10">
    <property type="match status" value="1"/>
</dbReference>
<evidence type="ECO:0000313" key="14">
    <source>
        <dbReference type="Proteomes" id="UP000244527"/>
    </source>
</evidence>
<dbReference type="KEGG" id="ffa:FFWV33_11300"/>
<protein>
    <recommendedName>
        <fullName evidence="3">histidine kinase</fullName>
        <ecNumber evidence="3">2.7.13.3</ecNumber>
    </recommendedName>
</protein>
<dbReference type="PROSITE" id="PS50885">
    <property type="entry name" value="HAMP"/>
    <property type="match status" value="1"/>
</dbReference>
<dbReference type="PANTHER" id="PTHR45436:SF5">
    <property type="entry name" value="SENSOR HISTIDINE KINASE TRCS"/>
    <property type="match status" value="1"/>
</dbReference>
<evidence type="ECO:0000313" key="13">
    <source>
        <dbReference type="EMBL" id="AWG22059.1"/>
    </source>
</evidence>
<dbReference type="Proteomes" id="UP000244527">
    <property type="component" value="Chromosome"/>
</dbReference>
<dbReference type="GO" id="GO:0005886">
    <property type="term" value="C:plasma membrane"/>
    <property type="evidence" value="ECO:0007669"/>
    <property type="project" value="TreeGrafter"/>
</dbReference>
<organism evidence="13 14">
    <name type="scientific">Flavobacterium faecale</name>
    <dbReference type="NCBI Taxonomy" id="1355330"/>
    <lineage>
        <taxon>Bacteria</taxon>
        <taxon>Pseudomonadati</taxon>
        <taxon>Bacteroidota</taxon>
        <taxon>Flavobacteriia</taxon>
        <taxon>Flavobacteriales</taxon>
        <taxon>Flavobacteriaceae</taxon>
        <taxon>Flavobacterium</taxon>
    </lineage>
</organism>
<dbReference type="RefSeq" id="WP_108740991.1">
    <property type="nucleotide sequence ID" value="NZ_CP020918.1"/>
</dbReference>
<dbReference type="SMART" id="SM00388">
    <property type="entry name" value="HisKA"/>
    <property type="match status" value="1"/>
</dbReference>
<evidence type="ECO:0000256" key="4">
    <source>
        <dbReference type="ARBA" id="ARBA00022553"/>
    </source>
</evidence>
<dbReference type="SMART" id="SM00387">
    <property type="entry name" value="HATPase_c"/>
    <property type="match status" value="1"/>
</dbReference>
<dbReference type="InterPro" id="IPR005467">
    <property type="entry name" value="His_kinase_dom"/>
</dbReference>
<accession>A0A2S1LEC8</accession>
<dbReference type="Pfam" id="PF00672">
    <property type="entry name" value="HAMP"/>
    <property type="match status" value="1"/>
</dbReference>
<dbReference type="EC" id="2.7.13.3" evidence="3"/>
<dbReference type="InterPro" id="IPR036890">
    <property type="entry name" value="HATPase_C_sf"/>
</dbReference>
<name>A0A2S1LEC8_9FLAO</name>
<dbReference type="GO" id="GO:0000155">
    <property type="term" value="F:phosphorelay sensor kinase activity"/>
    <property type="evidence" value="ECO:0007669"/>
    <property type="project" value="InterPro"/>
</dbReference>
<evidence type="ECO:0000256" key="1">
    <source>
        <dbReference type="ARBA" id="ARBA00000085"/>
    </source>
</evidence>